<dbReference type="EMBL" id="QDDL01000004">
    <property type="protein sequence ID" value="PVZ68876.1"/>
    <property type="molecule type" value="Genomic_DNA"/>
</dbReference>
<dbReference type="InterPro" id="IPR057840">
    <property type="entry name" value="FimV_N"/>
</dbReference>
<feature type="compositionally biased region" description="Basic and acidic residues" evidence="2">
    <location>
        <begin position="842"/>
        <end position="857"/>
    </location>
</feature>
<dbReference type="InterPro" id="IPR038440">
    <property type="entry name" value="FimV_C_sf"/>
</dbReference>
<dbReference type="RefSeq" id="WP_116687261.1">
    <property type="nucleotide sequence ID" value="NZ_CAWNYD010000004.1"/>
</dbReference>
<accession>A0A2V1H1V4</accession>
<organism evidence="5 6">
    <name type="scientific">Pelagibaculum spongiae</name>
    <dbReference type="NCBI Taxonomy" id="2080658"/>
    <lineage>
        <taxon>Bacteria</taxon>
        <taxon>Pseudomonadati</taxon>
        <taxon>Pseudomonadota</taxon>
        <taxon>Gammaproteobacteria</taxon>
        <taxon>Oceanospirillales</taxon>
        <taxon>Pelagibaculum</taxon>
    </lineage>
</organism>
<dbReference type="CDD" id="cd00118">
    <property type="entry name" value="LysM"/>
    <property type="match status" value="1"/>
</dbReference>
<dbReference type="InterPro" id="IPR018392">
    <property type="entry name" value="LysM"/>
</dbReference>
<dbReference type="Gene3D" id="3.10.350.10">
    <property type="entry name" value="LysM domain"/>
    <property type="match status" value="1"/>
</dbReference>
<dbReference type="InterPro" id="IPR036779">
    <property type="entry name" value="LysM_dom_sf"/>
</dbReference>
<dbReference type="InterPro" id="IPR011990">
    <property type="entry name" value="TPR-like_helical_dom_sf"/>
</dbReference>
<feature type="chain" id="PRO_5015895335" description="LysM domain-containing protein" evidence="3">
    <location>
        <begin position="25"/>
        <end position="864"/>
    </location>
</feature>
<feature type="signal peptide" evidence="3">
    <location>
        <begin position="1"/>
        <end position="24"/>
    </location>
</feature>
<evidence type="ECO:0000313" key="5">
    <source>
        <dbReference type="EMBL" id="PVZ68876.1"/>
    </source>
</evidence>
<evidence type="ECO:0000256" key="3">
    <source>
        <dbReference type="SAM" id="SignalP"/>
    </source>
</evidence>
<feature type="region of interest" description="Disordered" evidence="2">
    <location>
        <begin position="842"/>
        <end position="864"/>
    </location>
</feature>
<sequence length="864" mass="93608">MTIVRKLTLAFGWSLAVMSPGASALILGDIESTTTLNQPLTAEIPLYSVLEEDKENILVALGTQKDFSRFGIERPFFLTDLNFRLVPRGNSMVVVVSSTQDIKEPFLDFVVTIDWPGGKLSRPYTLLMDPPVFAEQRALRQQQVVAAPVSRAVSKPATVAAKPIQRSEQVQSKPTSVASVRPETYKVSAGDTLWGVARQLRPDSDVSVQQTMLALLDNNPDAFSRGNINGLKKGAVLRVPDKSEINQSSHRSAVKQIIGQNKSWQDRTTVAASQSEAPASIDRSTPVSQPQQTNEGRLSLVTPKQTDNSAATAEQGAATGDARIGELETNIAVTSEAIVAAQREGEALSDRLSVLEDQAESLESLAELKDSELAVLEQQLAAENETNANETVAVEGSEEAAQETAVTPPVVEVPVVEQPKQLEGNLVTYIDLAMELRFGELFDLLLKNPLHLLVLALPLLLILLLQMLRSRRRDEEYEPLPAMKYAKDIAPSVAAKQDDFDNLPDLDIASSVVPDLRPNNFVENNSVDSTVADDSDPTVEADIYAAYGRYDEAINVLQQALSHDSENRTLSLKLLEMFSLQEDSAAFDFQADKLLAIAPDLSAEIESLRGDTSANNADIGDFSSLPVSEASVPAMFTSRDPDQVAIDGSDLDASLSDANDENTIPEMFSEEVASDVEQDFAGLEFSESAVDLQTNPAATEELEDLEFSLDGFDMAEPEPEQQISSENDSQSIEFDIDALSGLDDLSISGLDNSVDINSDAEDSSFSLDEALDLNSLEADLDDISLQASPTLMEVPVADVDEELDDLSFLDEVDEASTKLDLARAYLEMGDASGASEILKEVLSEGDDEQKSEARELLTKASGEN</sequence>
<keyword evidence="3" id="KW-0732">Signal</keyword>
<dbReference type="Gene3D" id="1.20.58.2200">
    <property type="match status" value="1"/>
</dbReference>
<name>A0A2V1H1V4_9GAMM</name>
<comment type="caution">
    <text evidence="5">The sequence shown here is derived from an EMBL/GenBank/DDBJ whole genome shotgun (WGS) entry which is preliminary data.</text>
</comment>
<dbReference type="SUPFAM" id="SSF48452">
    <property type="entry name" value="TPR-like"/>
    <property type="match status" value="1"/>
</dbReference>
<evidence type="ECO:0000256" key="1">
    <source>
        <dbReference type="SAM" id="Coils"/>
    </source>
</evidence>
<dbReference type="NCBIfam" id="TIGR03504">
    <property type="entry name" value="FimV_Cterm"/>
    <property type="match status" value="1"/>
</dbReference>
<feature type="region of interest" description="Disordered" evidence="2">
    <location>
        <begin position="258"/>
        <end position="308"/>
    </location>
</feature>
<feature type="domain" description="LysM" evidence="4">
    <location>
        <begin position="183"/>
        <end position="239"/>
    </location>
</feature>
<feature type="coiled-coil region" evidence="1">
    <location>
        <begin position="324"/>
        <end position="386"/>
    </location>
</feature>
<evidence type="ECO:0000313" key="6">
    <source>
        <dbReference type="Proteomes" id="UP000244906"/>
    </source>
</evidence>
<keyword evidence="6" id="KW-1185">Reference proteome</keyword>
<dbReference type="Proteomes" id="UP000244906">
    <property type="component" value="Unassembled WGS sequence"/>
</dbReference>
<dbReference type="InterPro" id="IPR020012">
    <property type="entry name" value="LysM_FimV"/>
</dbReference>
<proteinExistence type="predicted"/>
<evidence type="ECO:0000259" key="4">
    <source>
        <dbReference type="PROSITE" id="PS51782"/>
    </source>
</evidence>
<reference evidence="5 6" key="1">
    <citation type="submission" date="2018-04" db="EMBL/GenBank/DDBJ databases">
        <title>Thalassorhabdus spongiae gen. nov., sp. nov., isolated from a marine sponge in South-West Iceland.</title>
        <authorList>
            <person name="Knobloch S."/>
            <person name="Daussin A."/>
            <person name="Johannsson R."/>
            <person name="Marteinsson V.T."/>
        </authorList>
    </citation>
    <scope>NUCLEOTIDE SEQUENCE [LARGE SCALE GENOMIC DNA]</scope>
    <source>
        <strain evidence="5 6">Hp12</strain>
    </source>
</reference>
<dbReference type="Pfam" id="PF25800">
    <property type="entry name" value="FimV_N"/>
    <property type="match status" value="1"/>
</dbReference>
<gene>
    <name evidence="5" type="ORF">DC094_11520</name>
</gene>
<keyword evidence="1" id="KW-0175">Coiled coil</keyword>
<dbReference type="OrthoDB" id="5298707at2"/>
<dbReference type="InterPro" id="IPR020011">
    <property type="entry name" value="FimV_C"/>
</dbReference>
<dbReference type="NCBIfam" id="TIGR03505">
    <property type="entry name" value="FimV_core"/>
    <property type="match status" value="1"/>
</dbReference>
<evidence type="ECO:0000256" key="2">
    <source>
        <dbReference type="SAM" id="MobiDB-lite"/>
    </source>
</evidence>
<protein>
    <recommendedName>
        <fullName evidence="4">LysM domain-containing protein</fullName>
    </recommendedName>
</protein>
<dbReference type="PROSITE" id="PS51782">
    <property type="entry name" value="LYSM"/>
    <property type="match status" value="1"/>
</dbReference>
<dbReference type="AlphaFoldDB" id="A0A2V1H1V4"/>